<protein>
    <recommendedName>
        <fullName evidence="17">Rho guanine nucleotide exchange factor</fullName>
    </recommendedName>
</protein>
<evidence type="ECO:0000313" key="16">
    <source>
        <dbReference type="Proteomes" id="UP001107558"/>
    </source>
</evidence>
<dbReference type="SUPFAM" id="SSF48065">
    <property type="entry name" value="DBL homology domain (DH-domain)"/>
    <property type="match status" value="1"/>
</dbReference>
<evidence type="ECO:0000256" key="6">
    <source>
        <dbReference type="ARBA" id="ARBA00022658"/>
    </source>
</evidence>
<evidence type="ECO:0000256" key="7">
    <source>
        <dbReference type="ARBA" id="ARBA00022723"/>
    </source>
</evidence>
<evidence type="ECO:0000259" key="14">
    <source>
        <dbReference type="PROSITE" id="PS50081"/>
    </source>
</evidence>
<evidence type="ECO:0000259" key="12">
    <source>
        <dbReference type="PROSITE" id="PS50003"/>
    </source>
</evidence>
<accession>A0A9J6BV97</accession>
<dbReference type="Pfam" id="PF00130">
    <property type="entry name" value="C1_1"/>
    <property type="match status" value="1"/>
</dbReference>
<evidence type="ECO:0000256" key="3">
    <source>
        <dbReference type="ARBA" id="ARBA00022468"/>
    </source>
</evidence>
<feature type="region of interest" description="Disordered" evidence="11">
    <location>
        <begin position="446"/>
        <end position="473"/>
    </location>
</feature>
<evidence type="ECO:0008006" key="17">
    <source>
        <dbReference type="Google" id="ProtNLM"/>
    </source>
</evidence>
<evidence type="ECO:0000256" key="5">
    <source>
        <dbReference type="ARBA" id="ARBA00022553"/>
    </source>
</evidence>
<dbReference type="PROSITE" id="PS50010">
    <property type="entry name" value="DH_2"/>
    <property type="match status" value="1"/>
</dbReference>
<dbReference type="InterPro" id="IPR041020">
    <property type="entry name" value="PH_16"/>
</dbReference>
<dbReference type="OrthoDB" id="2272012at2759"/>
<evidence type="ECO:0000256" key="4">
    <source>
        <dbReference type="ARBA" id="ARBA00022490"/>
    </source>
</evidence>
<dbReference type="Gene3D" id="2.30.29.30">
    <property type="entry name" value="Pleckstrin-homology domain (PH domain)/Phosphotyrosine-binding domain (PTB)"/>
    <property type="match status" value="1"/>
</dbReference>
<gene>
    <name evidence="15" type="ORF">PVAND_003661</name>
</gene>
<dbReference type="SUPFAM" id="SSF50729">
    <property type="entry name" value="PH domain-like"/>
    <property type="match status" value="1"/>
</dbReference>
<feature type="domain" description="Phorbol-ester/DAG-type" evidence="14">
    <location>
        <begin position="359"/>
        <end position="408"/>
    </location>
</feature>
<keyword evidence="7" id="KW-0479">Metal-binding</keyword>
<dbReference type="Pfam" id="PF00621">
    <property type="entry name" value="RhoGEF"/>
    <property type="match status" value="1"/>
</dbReference>
<dbReference type="Gene3D" id="1.10.167.10">
    <property type="entry name" value="Regulator of G-protein Signalling 4, domain 2"/>
    <property type="match status" value="1"/>
</dbReference>
<keyword evidence="5" id="KW-0597">Phosphoprotein</keyword>
<organism evidence="15 16">
    <name type="scientific">Polypedilum vanderplanki</name>
    <name type="common">Sleeping chironomid midge</name>
    <dbReference type="NCBI Taxonomy" id="319348"/>
    <lineage>
        <taxon>Eukaryota</taxon>
        <taxon>Metazoa</taxon>
        <taxon>Ecdysozoa</taxon>
        <taxon>Arthropoda</taxon>
        <taxon>Hexapoda</taxon>
        <taxon>Insecta</taxon>
        <taxon>Pterygota</taxon>
        <taxon>Neoptera</taxon>
        <taxon>Endopterygota</taxon>
        <taxon>Diptera</taxon>
        <taxon>Nematocera</taxon>
        <taxon>Chironomoidea</taxon>
        <taxon>Chironomidae</taxon>
        <taxon>Chironominae</taxon>
        <taxon>Polypedilum</taxon>
        <taxon>Polypedilum</taxon>
    </lineage>
</organism>
<reference evidence="15" key="1">
    <citation type="submission" date="2021-03" db="EMBL/GenBank/DDBJ databases">
        <title>Chromosome level genome of the anhydrobiotic midge Polypedilum vanderplanki.</title>
        <authorList>
            <person name="Yoshida Y."/>
            <person name="Kikawada T."/>
            <person name="Gusev O."/>
        </authorList>
    </citation>
    <scope>NUCLEOTIDE SEQUENCE</scope>
    <source>
        <strain evidence="15">NIAS01</strain>
        <tissue evidence="15">Whole body or cell culture</tissue>
    </source>
</reference>
<dbReference type="SMART" id="SM00109">
    <property type="entry name" value="C1"/>
    <property type="match status" value="1"/>
</dbReference>
<dbReference type="PANTHER" id="PTHR45872">
    <property type="entry name" value="RHO GUANINE NUCLEOTIDE EXCHANGE FACTOR 2, ISOFORM D"/>
    <property type="match status" value="1"/>
</dbReference>
<dbReference type="CDD" id="cd00160">
    <property type="entry name" value="RhoGEF"/>
    <property type="match status" value="1"/>
</dbReference>
<dbReference type="Proteomes" id="UP001107558">
    <property type="component" value="Chromosome 3"/>
</dbReference>
<evidence type="ECO:0000256" key="8">
    <source>
        <dbReference type="ARBA" id="ARBA00022833"/>
    </source>
</evidence>
<keyword evidence="6" id="KW-0344">Guanine-nucleotide releasing factor</keyword>
<name>A0A9J6BV97_POLVA</name>
<dbReference type="GO" id="GO:0007186">
    <property type="term" value="P:G protein-coupled receptor signaling pathway"/>
    <property type="evidence" value="ECO:0007669"/>
    <property type="project" value="TreeGrafter"/>
</dbReference>
<dbReference type="InterPro" id="IPR046349">
    <property type="entry name" value="C1-like_sf"/>
</dbReference>
<dbReference type="EMBL" id="JADBJN010000003">
    <property type="protein sequence ID" value="KAG5673632.1"/>
    <property type="molecule type" value="Genomic_DNA"/>
</dbReference>
<comment type="caution">
    <text evidence="15">The sequence shown here is derived from an EMBL/GenBank/DDBJ whole genome shotgun (WGS) entry which is preliminary data.</text>
</comment>
<dbReference type="SMART" id="SM00325">
    <property type="entry name" value="RhoGEF"/>
    <property type="match status" value="1"/>
</dbReference>
<dbReference type="InterPro" id="IPR000219">
    <property type="entry name" value="DH_dom"/>
</dbReference>
<dbReference type="GO" id="GO:0016020">
    <property type="term" value="C:membrane"/>
    <property type="evidence" value="ECO:0007669"/>
    <property type="project" value="UniProtKB-SubCell"/>
</dbReference>
<dbReference type="SUPFAM" id="SSF48097">
    <property type="entry name" value="Regulator of G-protein signaling, RGS"/>
    <property type="match status" value="1"/>
</dbReference>
<dbReference type="SUPFAM" id="SSF57889">
    <property type="entry name" value="Cysteine-rich domain"/>
    <property type="match status" value="1"/>
</dbReference>
<evidence type="ECO:0000313" key="15">
    <source>
        <dbReference type="EMBL" id="KAG5673632.1"/>
    </source>
</evidence>
<dbReference type="PROSITE" id="PS50003">
    <property type="entry name" value="PH_DOMAIN"/>
    <property type="match status" value="1"/>
</dbReference>
<dbReference type="InterPro" id="IPR001849">
    <property type="entry name" value="PH_domain"/>
</dbReference>
<dbReference type="Gene3D" id="1.20.900.10">
    <property type="entry name" value="Dbl homology (DH) domain"/>
    <property type="match status" value="1"/>
</dbReference>
<dbReference type="PROSITE" id="PS50081">
    <property type="entry name" value="ZF_DAG_PE_2"/>
    <property type="match status" value="1"/>
</dbReference>
<dbReference type="GO" id="GO:0005737">
    <property type="term" value="C:cytoplasm"/>
    <property type="evidence" value="ECO:0007669"/>
    <property type="project" value="UniProtKB-SubCell"/>
</dbReference>
<dbReference type="GO" id="GO:0005085">
    <property type="term" value="F:guanyl-nucleotide exchange factor activity"/>
    <property type="evidence" value="ECO:0007669"/>
    <property type="project" value="UniProtKB-KW"/>
</dbReference>
<keyword evidence="10" id="KW-0472">Membrane</keyword>
<dbReference type="GO" id="GO:0001664">
    <property type="term" value="F:G protein-coupled receptor binding"/>
    <property type="evidence" value="ECO:0007669"/>
    <property type="project" value="TreeGrafter"/>
</dbReference>
<dbReference type="InterPro" id="IPR036305">
    <property type="entry name" value="RGS_sf"/>
</dbReference>
<dbReference type="InterPro" id="IPR002219">
    <property type="entry name" value="PKC_DAG/PE"/>
</dbReference>
<dbReference type="SMART" id="SM00233">
    <property type="entry name" value="PH"/>
    <property type="match status" value="1"/>
</dbReference>
<dbReference type="GO" id="GO:0046872">
    <property type="term" value="F:metal ion binding"/>
    <property type="evidence" value="ECO:0007669"/>
    <property type="project" value="UniProtKB-KW"/>
</dbReference>
<dbReference type="Pfam" id="PF17838">
    <property type="entry name" value="PH_16"/>
    <property type="match status" value="1"/>
</dbReference>
<feature type="domain" description="PH" evidence="12">
    <location>
        <begin position="720"/>
        <end position="820"/>
    </location>
</feature>
<dbReference type="Gene3D" id="3.30.60.20">
    <property type="match status" value="1"/>
</dbReference>
<evidence type="ECO:0000256" key="2">
    <source>
        <dbReference type="ARBA" id="ARBA00004496"/>
    </source>
</evidence>
<dbReference type="InterPro" id="IPR011993">
    <property type="entry name" value="PH-like_dom_sf"/>
</dbReference>
<dbReference type="Pfam" id="PF09128">
    <property type="entry name" value="RGS-like"/>
    <property type="match status" value="1"/>
</dbReference>
<dbReference type="InterPro" id="IPR044926">
    <property type="entry name" value="RGS_subdomain_2"/>
</dbReference>
<keyword evidence="8" id="KW-0862">Zinc</keyword>
<keyword evidence="16" id="KW-1185">Reference proteome</keyword>
<evidence type="ECO:0000256" key="11">
    <source>
        <dbReference type="SAM" id="MobiDB-lite"/>
    </source>
</evidence>
<evidence type="ECO:0000259" key="13">
    <source>
        <dbReference type="PROSITE" id="PS50010"/>
    </source>
</evidence>
<sequence>MRIKKERTKKVKEPHRYTFWKLGFNNKLVDKRLYRKTHFKKINNSIHHSNDFTEIAQIQMSDDGQDKNETKTNIFNSTINSTSTETTLEYSDQHVQLLKQIDILSFESDDEILSENNIDDDYEAFSSLSNLILPINITQLSVFVNYTMIHSISEPILFYLISDLYKKGSVKDMKKWAYEIFSCFIQASAPLRFYSSNFNESIVGDIESKLMQIDAYKPVNIISSSFDFEILRLLREIFQKSRFEAQQQITKQLQDFQTKRRAGLEAWYGASTADLKVAKKNKSMQQKIIEKNLMPKLLMMIEEMETEEHKNNFNRRILLSALSTVIHQTFRPSISYFASIDQFVSCGNLSSKPEICINGHRLVPKICYSSTYCDYCLKILWGLAPQGYRCKCGIKIHTTCIDLLTGTCMLNDNIEFEDETSHNESKDSSKLMEFVQATLGNQRIENYKRTKGSRPKSDPGLYRQVSDSSSDDGMNENIWNNDISMEIPKLSEIAKKRREIILELFETERRHVKVLKILHNVFYEPLKRSKAISDELADMIFPPSFLVIKDWHISFETMLKKEWHEQNGILLEIGRCVSIFEGAYGNILKENAANFCAGQQSALDALKAARRKNEPLQRALIKAESHKGCRRLQLKDLILSLLQRLTKYPLLFERISKYTEGNDQEKIKKAVESSKTILNFVNLAVKNAEEIRLIHQKLDKTQFERDAPVEFKNFNLLNYRLLNSSNMIIRKGTQSIRVLLFDKLLVFLHKTEDRYILKFSENLKYPVMKIHNIIVRSNATDNKSFYLIFQDDANSQMIELIVKSEVEAETWIRNINDAVAKANNTITLKRRSSAESAQAMLRSESKSLKKQSDLASIAKTLQIQAKFTEEWIQAAQQKMKMTQSNWDQNSLCEVDNINITVNTLNRLISQLSIKIAERDHERELYTKENLRLRELHKL</sequence>
<keyword evidence="4" id="KW-0963">Cytoplasm</keyword>
<evidence type="ECO:0000256" key="10">
    <source>
        <dbReference type="ARBA" id="ARBA00023136"/>
    </source>
</evidence>
<proteinExistence type="predicted"/>
<evidence type="ECO:0000256" key="9">
    <source>
        <dbReference type="ARBA" id="ARBA00023054"/>
    </source>
</evidence>
<comment type="subcellular location">
    <subcellularLocation>
        <location evidence="2">Cytoplasm</location>
    </subcellularLocation>
    <subcellularLocation>
        <location evidence="1">Membrane</location>
    </subcellularLocation>
</comment>
<dbReference type="PANTHER" id="PTHR45872:SF2">
    <property type="entry name" value="RHO GUANINE NUCLEOTIDE EXCHANGE FACTOR 2, ISOFORM D"/>
    <property type="match status" value="1"/>
</dbReference>
<dbReference type="CDD" id="cd00029">
    <property type="entry name" value="C1"/>
    <property type="match status" value="1"/>
</dbReference>
<feature type="domain" description="DH" evidence="13">
    <location>
        <begin position="496"/>
        <end position="684"/>
    </location>
</feature>
<keyword evidence="9" id="KW-0175">Coiled coil</keyword>
<dbReference type="InterPro" id="IPR015212">
    <property type="entry name" value="RGS-like_dom"/>
</dbReference>
<evidence type="ECO:0000256" key="1">
    <source>
        <dbReference type="ARBA" id="ARBA00004370"/>
    </source>
</evidence>
<dbReference type="AlphaFoldDB" id="A0A9J6BV97"/>
<keyword evidence="3" id="KW-0343">GTPase activation</keyword>
<dbReference type="InterPro" id="IPR035899">
    <property type="entry name" value="DBL_dom_sf"/>
</dbReference>
<dbReference type="GO" id="GO:0005096">
    <property type="term" value="F:GTPase activator activity"/>
    <property type="evidence" value="ECO:0007669"/>
    <property type="project" value="UniProtKB-KW"/>
</dbReference>